<reference evidence="2 3" key="1">
    <citation type="submission" date="2018-02" db="EMBL/GenBank/DDBJ databases">
        <title>Genome sequence of the basidiomycete white-rot fungus Phlebia centrifuga.</title>
        <authorList>
            <person name="Granchi Z."/>
            <person name="Peng M."/>
            <person name="de Vries R.P."/>
            <person name="Hilden K."/>
            <person name="Makela M.R."/>
            <person name="Grigoriev I."/>
            <person name="Riley R."/>
        </authorList>
    </citation>
    <scope>NUCLEOTIDE SEQUENCE [LARGE SCALE GENOMIC DNA]</scope>
    <source>
        <strain evidence="2 3">FBCC195</strain>
    </source>
</reference>
<dbReference type="OrthoDB" id="2667096at2759"/>
<proteinExistence type="predicted"/>
<name>A0A2R6NT68_9APHY</name>
<organism evidence="2 3">
    <name type="scientific">Hermanssonia centrifuga</name>
    <dbReference type="NCBI Taxonomy" id="98765"/>
    <lineage>
        <taxon>Eukaryota</taxon>
        <taxon>Fungi</taxon>
        <taxon>Dikarya</taxon>
        <taxon>Basidiomycota</taxon>
        <taxon>Agaricomycotina</taxon>
        <taxon>Agaricomycetes</taxon>
        <taxon>Polyporales</taxon>
        <taxon>Meruliaceae</taxon>
        <taxon>Hermanssonia</taxon>
    </lineage>
</organism>
<feature type="compositionally biased region" description="Basic and acidic residues" evidence="1">
    <location>
        <begin position="26"/>
        <end position="36"/>
    </location>
</feature>
<accession>A0A2R6NT68</accession>
<evidence type="ECO:0000313" key="2">
    <source>
        <dbReference type="EMBL" id="PSR76197.1"/>
    </source>
</evidence>
<evidence type="ECO:0000313" key="3">
    <source>
        <dbReference type="Proteomes" id="UP000186601"/>
    </source>
</evidence>
<protein>
    <submittedName>
        <fullName evidence="2">Uncharacterized protein</fullName>
    </submittedName>
</protein>
<comment type="caution">
    <text evidence="2">The sequence shown here is derived from an EMBL/GenBank/DDBJ whole genome shotgun (WGS) entry which is preliminary data.</text>
</comment>
<evidence type="ECO:0000256" key="1">
    <source>
        <dbReference type="SAM" id="MobiDB-lite"/>
    </source>
</evidence>
<dbReference type="Proteomes" id="UP000186601">
    <property type="component" value="Unassembled WGS sequence"/>
</dbReference>
<dbReference type="AlphaFoldDB" id="A0A2R6NT68"/>
<gene>
    <name evidence="2" type="ORF">PHLCEN_2v8620</name>
</gene>
<feature type="compositionally biased region" description="Polar residues" evidence="1">
    <location>
        <begin position="38"/>
        <end position="49"/>
    </location>
</feature>
<sequence>MPSILTDATNGFRNGLRRMTSGQLVDRPRPKGKENYPSDAQLNGSASPTFSSFDPHRWDPIDGTIVIKVSVPATDDIWRFKVPQNISLRGFRAKVELKVGFAVMFAESSTTHSRRITSEESFKRWTAGRVKDGRNRPLVALKKQYHTNSFPSTPTSPLSPTFSPSLFSPISSLSSALSPSPLPPLSPLDQTFDHHNLSF</sequence>
<keyword evidence="3" id="KW-1185">Reference proteome</keyword>
<dbReference type="EMBL" id="MLYV02000859">
    <property type="protein sequence ID" value="PSR76197.1"/>
    <property type="molecule type" value="Genomic_DNA"/>
</dbReference>
<feature type="region of interest" description="Disordered" evidence="1">
    <location>
        <begin position="18"/>
        <end position="49"/>
    </location>
</feature>